<accession>A0AAE1NNY3</accession>
<dbReference type="Gene3D" id="6.10.140.1230">
    <property type="match status" value="1"/>
</dbReference>
<evidence type="ECO:0000256" key="1">
    <source>
        <dbReference type="ARBA" id="ARBA00006190"/>
    </source>
</evidence>
<dbReference type="GO" id="GO:0009898">
    <property type="term" value="C:cytoplasmic side of plasma membrane"/>
    <property type="evidence" value="ECO:0007669"/>
    <property type="project" value="TreeGrafter"/>
</dbReference>
<name>A0AAE1NNY3_9EUCA</name>
<evidence type="ECO:0000313" key="4">
    <source>
        <dbReference type="EMBL" id="KAK4292261.1"/>
    </source>
</evidence>
<sequence length="431" mass="47790">MNSRANYLPPEWSDNVRMQVLMNKAQPFDDLGRSARHSFWSSVINKWCHAKLCPTFSVQECHAALVRGTMSPLCLPEVLQDMYSQGEVVPYLEFVQANINRRGESWGSWGTRMFLSTPARYTWNLLKQTMGLSGLGRGSLLVNVIVVKELCDQLMNTVHHNFTSTNSTSPTSLISVAQLYVLTGMGSAGGSADTLQLLVDTVVANGRASVVKHRGTIYVKFDMPGDLAPPEITDIELAEIDLSRVQNEIEEAVRKMNEETEQLKQQARTALKLGSKVEALSLLRRKKRLEKSLTTQLGALENVSTCLQQLQQSRLNRQVLGAFQQGVAALKMAMGGEASSESAANTLDELHQVLEDCEDVSTIVSGGMVEGQEEEETELQAELDQLLDTQMDQYKMEEEMEQDLNMKLPDVPTSRPVVYGLPNSGHSPEVL</sequence>
<dbReference type="Proteomes" id="UP001292094">
    <property type="component" value="Unassembled WGS sequence"/>
</dbReference>
<gene>
    <name evidence="4" type="ORF">Pmani_034956</name>
</gene>
<reference evidence="4" key="1">
    <citation type="submission" date="2023-11" db="EMBL/GenBank/DDBJ databases">
        <title>Genome assemblies of two species of porcelain crab, Petrolisthes cinctipes and Petrolisthes manimaculis (Anomura: Porcellanidae).</title>
        <authorList>
            <person name="Angst P."/>
        </authorList>
    </citation>
    <scope>NUCLEOTIDE SEQUENCE</scope>
    <source>
        <strain evidence="4">PB745_02</strain>
        <tissue evidence="4">Gill</tissue>
    </source>
</reference>
<dbReference type="EMBL" id="JAWZYT010004886">
    <property type="protein sequence ID" value="KAK4292261.1"/>
    <property type="molecule type" value="Genomic_DNA"/>
</dbReference>
<comment type="similarity">
    <text evidence="1">Belongs to the SNF7 family.</text>
</comment>
<evidence type="ECO:0000256" key="2">
    <source>
        <dbReference type="SAM" id="Coils"/>
    </source>
</evidence>
<dbReference type="GO" id="GO:0000815">
    <property type="term" value="C:ESCRT III complex"/>
    <property type="evidence" value="ECO:0007669"/>
    <property type="project" value="TreeGrafter"/>
</dbReference>
<dbReference type="PANTHER" id="PTHR22761">
    <property type="entry name" value="CHARGED MULTIVESICULAR BODY PROTEIN"/>
    <property type="match status" value="1"/>
</dbReference>
<comment type="caution">
    <text evidence="4">The sequence shown here is derived from an EMBL/GenBank/DDBJ whole genome shotgun (WGS) entry which is preliminary data.</text>
</comment>
<evidence type="ECO:0008006" key="6">
    <source>
        <dbReference type="Google" id="ProtNLM"/>
    </source>
</evidence>
<dbReference type="GO" id="GO:0032511">
    <property type="term" value="P:late endosome to vacuole transport via multivesicular body sorting pathway"/>
    <property type="evidence" value="ECO:0007669"/>
    <property type="project" value="TreeGrafter"/>
</dbReference>
<evidence type="ECO:0000313" key="5">
    <source>
        <dbReference type="Proteomes" id="UP001292094"/>
    </source>
</evidence>
<dbReference type="AlphaFoldDB" id="A0AAE1NNY3"/>
<protein>
    <recommendedName>
        <fullName evidence="6">Charged multivesicular body protein 7</fullName>
    </recommendedName>
</protein>
<feature type="region of interest" description="Disordered" evidence="3">
    <location>
        <begin position="408"/>
        <end position="431"/>
    </location>
</feature>
<organism evidence="4 5">
    <name type="scientific">Petrolisthes manimaculis</name>
    <dbReference type="NCBI Taxonomy" id="1843537"/>
    <lineage>
        <taxon>Eukaryota</taxon>
        <taxon>Metazoa</taxon>
        <taxon>Ecdysozoa</taxon>
        <taxon>Arthropoda</taxon>
        <taxon>Crustacea</taxon>
        <taxon>Multicrustacea</taxon>
        <taxon>Malacostraca</taxon>
        <taxon>Eumalacostraca</taxon>
        <taxon>Eucarida</taxon>
        <taxon>Decapoda</taxon>
        <taxon>Pleocyemata</taxon>
        <taxon>Anomura</taxon>
        <taxon>Galatheoidea</taxon>
        <taxon>Porcellanidae</taxon>
        <taxon>Petrolisthes</taxon>
    </lineage>
</organism>
<feature type="coiled-coil region" evidence="2">
    <location>
        <begin position="235"/>
        <end position="273"/>
    </location>
</feature>
<dbReference type="Pfam" id="PF03357">
    <property type="entry name" value="Snf7"/>
    <property type="match status" value="1"/>
</dbReference>
<evidence type="ECO:0000256" key="3">
    <source>
        <dbReference type="SAM" id="MobiDB-lite"/>
    </source>
</evidence>
<proteinExistence type="inferred from homology"/>
<dbReference type="GO" id="GO:0006900">
    <property type="term" value="P:vesicle budding from membrane"/>
    <property type="evidence" value="ECO:0007669"/>
    <property type="project" value="TreeGrafter"/>
</dbReference>
<dbReference type="Pfam" id="PF25880">
    <property type="entry name" value="WHD_CHMP7_1st"/>
    <property type="match status" value="1"/>
</dbReference>
<dbReference type="GO" id="GO:0005771">
    <property type="term" value="C:multivesicular body"/>
    <property type="evidence" value="ECO:0007669"/>
    <property type="project" value="TreeGrafter"/>
</dbReference>
<dbReference type="PANTHER" id="PTHR22761:SF21">
    <property type="entry name" value="CHARGED MULTIVESICULAR BODY PROTEIN 7"/>
    <property type="match status" value="1"/>
</dbReference>
<dbReference type="InterPro" id="IPR005024">
    <property type="entry name" value="Snf7_fam"/>
</dbReference>
<keyword evidence="2" id="KW-0175">Coiled coil</keyword>
<keyword evidence="5" id="KW-1185">Reference proteome</keyword>